<evidence type="ECO:0000256" key="1">
    <source>
        <dbReference type="ARBA" id="ARBA00008894"/>
    </source>
</evidence>
<feature type="domain" description="Disease resistance protein At4g27190-like leucine-rich repeats" evidence="6">
    <location>
        <begin position="813"/>
        <end position="936"/>
    </location>
</feature>
<dbReference type="Pfam" id="PF23247">
    <property type="entry name" value="LRR_RPS2"/>
    <property type="match status" value="1"/>
</dbReference>
<protein>
    <submittedName>
        <fullName evidence="10">Probable disease resistance protein At4g27220</fullName>
    </submittedName>
</protein>
<name>A0A1U8AXY6_NELNU</name>
<dbReference type="Gene3D" id="3.40.50.300">
    <property type="entry name" value="P-loop containing nucleotide triphosphate hydrolases"/>
    <property type="match status" value="1"/>
</dbReference>
<evidence type="ECO:0000259" key="7">
    <source>
        <dbReference type="Pfam" id="PF23559"/>
    </source>
</evidence>
<evidence type="ECO:0000313" key="9">
    <source>
        <dbReference type="Proteomes" id="UP000189703"/>
    </source>
</evidence>
<dbReference type="Gene3D" id="3.80.10.10">
    <property type="entry name" value="Ribonuclease Inhibitor"/>
    <property type="match status" value="2"/>
</dbReference>
<evidence type="ECO:0000256" key="4">
    <source>
        <dbReference type="ARBA" id="ARBA00022840"/>
    </source>
</evidence>
<keyword evidence="4" id="KW-0547">Nucleotide-binding</keyword>
<evidence type="ECO:0000259" key="8">
    <source>
        <dbReference type="Pfam" id="PF23598"/>
    </source>
</evidence>
<dbReference type="eggNOG" id="KOG4658">
    <property type="taxonomic scope" value="Eukaryota"/>
</dbReference>
<dbReference type="GO" id="GO:0043531">
    <property type="term" value="F:ADP binding"/>
    <property type="evidence" value="ECO:0007669"/>
    <property type="project" value="InterPro"/>
</dbReference>
<dbReference type="InterPro" id="IPR001611">
    <property type="entry name" value="Leu-rich_rpt"/>
</dbReference>
<dbReference type="Pfam" id="PF23598">
    <property type="entry name" value="LRR_14"/>
    <property type="match status" value="1"/>
</dbReference>
<dbReference type="InterPro" id="IPR002182">
    <property type="entry name" value="NB-ARC"/>
</dbReference>
<evidence type="ECO:0000259" key="5">
    <source>
        <dbReference type="Pfam" id="PF00931"/>
    </source>
</evidence>
<dbReference type="AlphaFoldDB" id="A0A1U8AXY6"/>
<dbReference type="InterPro" id="IPR027417">
    <property type="entry name" value="P-loop_NTPase"/>
</dbReference>
<keyword evidence="4" id="KW-0067">ATP-binding</keyword>
<keyword evidence="2" id="KW-0677">Repeat</keyword>
<dbReference type="SUPFAM" id="SSF52058">
    <property type="entry name" value="L domain-like"/>
    <property type="match status" value="1"/>
</dbReference>
<dbReference type="Pfam" id="PF00931">
    <property type="entry name" value="NB-ARC"/>
    <property type="match status" value="1"/>
</dbReference>
<dbReference type="PRINTS" id="PR00364">
    <property type="entry name" value="DISEASERSIST"/>
</dbReference>
<dbReference type="PANTHER" id="PTHR33463">
    <property type="entry name" value="NB-ARC DOMAIN-CONTAINING PROTEIN-RELATED"/>
    <property type="match status" value="1"/>
</dbReference>
<feature type="domain" description="Disease resistance R13L4/SHOC-2-like LRR" evidence="8">
    <location>
        <begin position="554"/>
        <end position="695"/>
    </location>
</feature>
<dbReference type="PANTHER" id="PTHR33463:SF209">
    <property type="entry name" value="DISEASE RESISTANCE PROTEIN RPS2-LIKE"/>
    <property type="match status" value="1"/>
</dbReference>
<dbReference type="GeneID" id="104605237"/>
<dbReference type="Gene3D" id="1.10.8.430">
    <property type="entry name" value="Helical domain of apoptotic protease-activating factors"/>
    <property type="match status" value="1"/>
</dbReference>
<comment type="similarity">
    <text evidence="1">Belongs to the disease resistance NB-LRR family.</text>
</comment>
<dbReference type="FunFam" id="3.40.50.300:FF:001091">
    <property type="entry name" value="Probable disease resistance protein At1g61300"/>
    <property type="match status" value="1"/>
</dbReference>
<dbReference type="OMA" id="EKPCLLY"/>
<dbReference type="GO" id="GO:0006952">
    <property type="term" value="P:defense response"/>
    <property type="evidence" value="ECO:0007669"/>
    <property type="project" value="UniProtKB-KW"/>
</dbReference>
<accession>A0A1U8AXY6</accession>
<keyword evidence="3" id="KW-0611">Plant defense</keyword>
<keyword evidence="9" id="KW-1185">Reference proteome</keyword>
<dbReference type="STRING" id="4432.A0A1U8AXY6"/>
<evidence type="ECO:0000259" key="6">
    <source>
        <dbReference type="Pfam" id="PF23247"/>
    </source>
</evidence>
<feature type="domain" description="NB-ARC" evidence="5">
    <location>
        <begin position="163"/>
        <end position="322"/>
    </location>
</feature>
<feature type="domain" description="Disease resistance protein winged helix" evidence="7">
    <location>
        <begin position="410"/>
        <end position="470"/>
    </location>
</feature>
<dbReference type="GO" id="GO:0005524">
    <property type="term" value="F:ATP binding"/>
    <property type="evidence" value="ECO:0007669"/>
    <property type="project" value="UniProtKB-KW"/>
</dbReference>
<dbReference type="Proteomes" id="UP000189703">
    <property type="component" value="Unplaced"/>
</dbReference>
<dbReference type="OrthoDB" id="736010at2759"/>
<dbReference type="InterPro" id="IPR058922">
    <property type="entry name" value="WHD_DRP"/>
</dbReference>
<dbReference type="InterPro" id="IPR050905">
    <property type="entry name" value="Plant_NBS-LRR"/>
</dbReference>
<evidence type="ECO:0000256" key="3">
    <source>
        <dbReference type="ARBA" id="ARBA00022821"/>
    </source>
</evidence>
<dbReference type="PROSITE" id="PS51450">
    <property type="entry name" value="LRR"/>
    <property type="match status" value="1"/>
</dbReference>
<dbReference type="KEGG" id="nnu:104605237"/>
<dbReference type="InterPro" id="IPR042197">
    <property type="entry name" value="Apaf_helical"/>
</dbReference>
<dbReference type="SUPFAM" id="SSF52540">
    <property type="entry name" value="P-loop containing nucleoside triphosphate hydrolases"/>
    <property type="match status" value="1"/>
</dbReference>
<dbReference type="RefSeq" id="XP_010268219.1">
    <property type="nucleotide sequence ID" value="XM_010269917.2"/>
</dbReference>
<gene>
    <name evidence="10" type="primary">LOC104605237</name>
</gene>
<sequence length="977" mass="111804">MDAAIAGGATSLALEAGKSVFQYIIHQFGHVKNIDKNFRKFEDKACDLFNRRDDVKNDISTNAVQKTPTKECEAWLKKVEDVEKQVTILKIRYDKARKCLCGWCPFWSLFKLSKDLEDMANILYDLKIEGILGNGVLTERERRTVEKKHVQSVQDIPSHDGVLQEILKYLRDESIKRIGIWGMPGVGKTTIMKNLNDAGDLNKMFDIVIWVTVSKESGVREFQLQKEVVQRLKLHVEGSIDQVATIISEELQAKKYLLLLDEVTSVVNLHDIGIRKNHSGGKVVLATRNKNVCHKMETDEEIKVQRLSKDDAWKMFREKVGSEIVDHPDMEPLAKLLVKECGGLPQMISVVAVILRKNNNQDLWRHTLRQLQCPSFSKMEHWEEVLKTFKLGYEQLSDDDRRNCLLYEALYPEDHDIDTSYLMECWNNEGFISRAGNLREARENGTAILKDLLDGCLLERSDKVECVKMPMLFRGPALRITSLNREGARLLVKAGIREPPTEEEWKHAKRISLMSTQLCTLPERPDCCMISTLFLRSNSDLNTIPESFFGYMCSLRVLDLSETKIKSLPSSVSSLINLRGLYLYCCRQLVELPIQLIELKSLEVLDIDQTGISDMPIEIGELTGLKCFRASFTSIANHNHTNGNSNRVMIPQNVFSKLSLLEELKINVDPHIVNVVAKEVANLKQLSTLFFSFPRTEGLEIFIQNSTSWENNNFRSFKFHVGPYNDKHDSSTEYPMERRLIFSAGEETPPAVSEVLSQAYAFELVSHKSIHKLSDFGIGRLNRLKMCLIKECNNMESLIGDNAGKDSALPFLEKLYLINLPKLEKIFEGSMQSKTLTRLTTLVLNECPRLKKIFSGNMISKLSELQNLRIENCSVIEEIIVEAENQILESNALLPKLKNLQLFDLPKLTRICQDITLDWPSLERIEIKRCMQLKNLPLSGDNASKLKLIEGSEDWWKTLMWQDDSIKEQLRPFCHFI</sequence>
<dbReference type="InterPro" id="IPR032675">
    <property type="entry name" value="LRR_dom_sf"/>
</dbReference>
<evidence type="ECO:0000313" key="10">
    <source>
        <dbReference type="RefSeq" id="XP_010268219.1"/>
    </source>
</evidence>
<proteinExistence type="inferred from homology"/>
<dbReference type="Pfam" id="PF23559">
    <property type="entry name" value="WHD_DRP"/>
    <property type="match status" value="1"/>
</dbReference>
<evidence type="ECO:0000256" key="2">
    <source>
        <dbReference type="ARBA" id="ARBA00022737"/>
    </source>
</evidence>
<reference evidence="10" key="1">
    <citation type="submission" date="2025-08" db="UniProtKB">
        <authorList>
            <consortium name="RefSeq"/>
        </authorList>
    </citation>
    <scope>IDENTIFICATION</scope>
</reference>
<dbReference type="InterPro" id="IPR057135">
    <property type="entry name" value="At4g27190-like_LRR"/>
</dbReference>
<organism evidence="9 10">
    <name type="scientific">Nelumbo nucifera</name>
    <name type="common">Sacred lotus</name>
    <dbReference type="NCBI Taxonomy" id="4432"/>
    <lineage>
        <taxon>Eukaryota</taxon>
        <taxon>Viridiplantae</taxon>
        <taxon>Streptophyta</taxon>
        <taxon>Embryophyta</taxon>
        <taxon>Tracheophyta</taxon>
        <taxon>Spermatophyta</taxon>
        <taxon>Magnoliopsida</taxon>
        <taxon>Proteales</taxon>
        <taxon>Nelumbonaceae</taxon>
        <taxon>Nelumbo</taxon>
    </lineage>
</organism>
<dbReference type="InterPro" id="IPR055414">
    <property type="entry name" value="LRR_R13L4/SHOC2-like"/>
</dbReference>